<dbReference type="EMBL" id="MAEL01000023">
    <property type="protein sequence ID" value="KAF1305100.1"/>
    <property type="molecule type" value="Genomic_DNA"/>
</dbReference>
<dbReference type="PANTHER" id="PTHR30222:SF17">
    <property type="entry name" value="SPERMIDINE_PUTRESCINE-BINDING PERIPLASMIC PROTEIN"/>
    <property type="match status" value="1"/>
</dbReference>
<organism evidence="5 6">
    <name type="scientific">Candidatus Enterococcus willemsii</name>
    <dbReference type="NCBI Taxonomy" id="1857215"/>
    <lineage>
        <taxon>Bacteria</taxon>
        <taxon>Bacillati</taxon>
        <taxon>Bacillota</taxon>
        <taxon>Bacilli</taxon>
        <taxon>Lactobacillales</taxon>
        <taxon>Enterococcaceae</taxon>
        <taxon>Enterococcus</taxon>
    </lineage>
</organism>
<dbReference type="CDD" id="cd13663">
    <property type="entry name" value="PBP2_PotD_PotF_like_2"/>
    <property type="match status" value="1"/>
</dbReference>
<keyword evidence="4" id="KW-0574">Periplasm</keyword>
<protein>
    <submittedName>
        <fullName evidence="5">Spermidine/putrescine ABC transporter substrate-binding protein</fullName>
    </submittedName>
</protein>
<dbReference type="Pfam" id="PF13416">
    <property type="entry name" value="SBP_bac_8"/>
    <property type="match status" value="1"/>
</dbReference>
<dbReference type="PANTHER" id="PTHR30222">
    <property type="entry name" value="SPERMIDINE/PUTRESCINE-BINDING PERIPLASMIC PROTEIN"/>
    <property type="match status" value="1"/>
</dbReference>
<reference evidence="5 6" key="1">
    <citation type="submission" date="2016-06" db="EMBL/GenBank/DDBJ databases">
        <title>Four novel species of enterococci isolated from chicken manure.</title>
        <authorList>
            <person name="Van Tyne D."/>
        </authorList>
    </citation>
    <scope>NUCLEOTIDE SEQUENCE [LARGE SCALE GENOMIC DNA]</scope>
    <source>
        <strain evidence="5 6">CU12B</strain>
    </source>
</reference>
<keyword evidence="6" id="KW-1185">Reference proteome</keyword>
<evidence type="ECO:0000313" key="6">
    <source>
        <dbReference type="Proteomes" id="UP000782705"/>
    </source>
</evidence>
<dbReference type="PRINTS" id="PR00909">
    <property type="entry name" value="SPERMDNBNDNG"/>
</dbReference>
<proteinExistence type="predicted"/>
<keyword evidence="2" id="KW-0813">Transport</keyword>
<evidence type="ECO:0000313" key="5">
    <source>
        <dbReference type="EMBL" id="KAF1305100.1"/>
    </source>
</evidence>
<dbReference type="SUPFAM" id="SSF53850">
    <property type="entry name" value="Periplasmic binding protein-like II"/>
    <property type="match status" value="1"/>
</dbReference>
<comment type="caution">
    <text evidence="5">The sequence shown here is derived from an EMBL/GenBank/DDBJ whole genome shotgun (WGS) entry which is preliminary data.</text>
</comment>
<accession>A0ABQ6Z143</accession>
<name>A0ABQ6Z143_9ENTE</name>
<sequence length="359" mass="40697">MKRLLVFWCGVIVILSVLFFSKMLVESQTKTVEATSKNTVNIFNWGEYIDPELLTAFEKESGYQVIYNTFDSNEAMETKIKQGGSTYDIVFPSESIIPKMIDSGLLLPIDQNKIQGTEDISTFLMNQSFDKKNKYSIPYFWGTIGIMVNTKQVDAMKIKKWSDLWNSEYKNDILMIDGARESIGIALQAEGLSLNELDEANVQRGLEKLAKLRSNVKAVLTDEIKTLMIHNDAPIGIGYSGDAAYVMYENPDIQYIVPEDGGAIWTDNFAIPKTARNLDGAYAFINFMLRPENAKQNAEYVGYATPSEQAKALLPKELTNDEAFYPEPAAMEQMEHYEYLGRDAVEMYNDLFLEWKLGL</sequence>
<keyword evidence="3" id="KW-0732">Signal</keyword>
<dbReference type="Proteomes" id="UP000782705">
    <property type="component" value="Unassembled WGS sequence"/>
</dbReference>
<evidence type="ECO:0000256" key="4">
    <source>
        <dbReference type="ARBA" id="ARBA00022764"/>
    </source>
</evidence>
<gene>
    <name evidence="5" type="ORF">BAU17_04805</name>
</gene>
<dbReference type="Gene3D" id="3.40.190.10">
    <property type="entry name" value="Periplasmic binding protein-like II"/>
    <property type="match status" value="2"/>
</dbReference>
<comment type="subcellular location">
    <subcellularLocation>
        <location evidence="1">Periplasm</location>
    </subcellularLocation>
</comment>
<dbReference type="InterPro" id="IPR001188">
    <property type="entry name" value="Sperm_putr-bd"/>
</dbReference>
<evidence type="ECO:0000256" key="1">
    <source>
        <dbReference type="ARBA" id="ARBA00004418"/>
    </source>
</evidence>
<dbReference type="RefSeq" id="WP_161901406.1">
    <property type="nucleotide sequence ID" value="NZ_MAEL01000023.1"/>
</dbReference>
<dbReference type="InterPro" id="IPR006059">
    <property type="entry name" value="SBP"/>
</dbReference>
<dbReference type="PIRSF" id="PIRSF019574">
    <property type="entry name" value="Periplasmic_polyamine_BP"/>
    <property type="match status" value="1"/>
</dbReference>
<evidence type="ECO:0000256" key="3">
    <source>
        <dbReference type="ARBA" id="ARBA00022729"/>
    </source>
</evidence>
<evidence type="ECO:0000256" key="2">
    <source>
        <dbReference type="ARBA" id="ARBA00022448"/>
    </source>
</evidence>